<keyword evidence="3" id="KW-0256">Endoplasmic reticulum</keyword>
<dbReference type="PANTHER" id="PTHR13304:SF0">
    <property type="entry name" value="GLYCOSYLPHOSPHATIDYLINOSITOL ANCHOR ATTACHMENT 1 PROTEIN"/>
    <property type="match status" value="1"/>
</dbReference>
<comment type="subunit">
    <text evidence="10">Heteropentamer. Part of the GPI-anchor transamidase complex, consisting of PIGK, PIGT, PIGS, PIGU and GAA1. Interacts with PIGK.</text>
</comment>
<sequence>MGLLTDPSAGQSKIIKILMKYYSKLCIILYLGGIIAFCVLAYRPFNSETYFSENALLPGLVRSEYRDGNTPHTYYRELLDEMEKYESKLPYSWLLAKFKQIGLDTYTHNFTLNYPLGKSQKFTGKNVYGILRAARAASTESVVLSVPYRPPLSIHETTAPAIAIMLAFAKFANKEKYWAKDIIFLVTEHEQLGMQAWLEAYHGISGGKEGTLNAGDMRGRAGAIQAAINLELHSIEIGEIDIKIEGLNGQLPNLDLFNLATRMCAKEGVSHTFKNRIPRRYTDPLKDWKYTFQTMLSMVATQATGIPNGNHGLFYRFGIQALTLEGFANSKDRLGFITIGRILEGTFRSLNNLLERFHQSFFFYLLPSSDRYVSIGLYIPTIAALAATLFIKAYAKWCLLHDEEENKENKDELDKPQTIDETGDHNPITRESFTLKQWEEKLKTDTTQLNQKSKVHLGHICAVFVISHLVGFGLKELPTYFAKIGVQYGYTTESSIYIGLALSTFLIILIPIFVKKPSYSSMIVLDIFALLEMGNLLICIAMYNISLAMFCGVLYIPFALLLSPTRCRLCSIVQKTCWILLHPFVLATITVFTYTFFVFWNELVDQILYKALSATQQAIMFSIVDSMVYGNWLFSVACTIMTSNWICFWYMCQYRPMIEEITKKTETSKQKVD</sequence>
<evidence type="ECO:0000256" key="10">
    <source>
        <dbReference type="ARBA" id="ARBA00093557"/>
    </source>
</evidence>
<evidence type="ECO:0000256" key="4">
    <source>
        <dbReference type="ARBA" id="ARBA00022989"/>
    </source>
</evidence>
<comment type="function">
    <text evidence="9">Component of the glycosylphosphatidylinositol-anchor (GPI-anchor) transamidase (GPI-T) complex that catalyzes the formation of the linkage between a proprotein and a GPI-anchor and participates in GPI anchored protein biosynthesis. Binds GPI-anchor.</text>
</comment>
<proteinExistence type="predicted"/>
<keyword evidence="2 13" id="KW-0812">Transmembrane</keyword>
<evidence type="ECO:0000256" key="7">
    <source>
        <dbReference type="ARBA" id="ARBA00023180"/>
    </source>
</evidence>
<evidence type="ECO:0000313" key="14">
    <source>
        <dbReference type="EMBL" id="KAK9731891.1"/>
    </source>
</evidence>
<protein>
    <recommendedName>
        <fullName evidence="11">GPI-anchor transamidase component GPAA1</fullName>
    </recommendedName>
    <alternativeName>
        <fullName evidence="8">GAA1 protein homolog</fullName>
    </alternativeName>
    <alternativeName>
        <fullName evidence="12">Glycosylphosphatidylinositol anchor attachment 1 protein</fullName>
    </alternativeName>
</protein>
<dbReference type="PANTHER" id="PTHR13304">
    <property type="entry name" value="GLYCOSYLPHOSPHATIDYLINOSITOL ANCHOR ATTACHMENT 1 PROTEIN"/>
    <property type="match status" value="1"/>
</dbReference>
<name>A0AAW1LER2_POPJA</name>
<dbReference type="Gene3D" id="3.40.630.10">
    <property type="entry name" value="Zn peptidases"/>
    <property type="match status" value="1"/>
</dbReference>
<feature type="transmembrane region" description="Helical" evidence="13">
    <location>
        <begin position="535"/>
        <end position="558"/>
    </location>
</feature>
<reference evidence="14 15" key="1">
    <citation type="journal article" date="2024" name="BMC Genomics">
        <title>De novo assembly and annotation of Popillia japonica's genome with initial clues to its potential as an invasive pest.</title>
        <authorList>
            <person name="Cucini C."/>
            <person name="Boschi S."/>
            <person name="Funari R."/>
            <person name="Cardaioli E."/>
            <person name="Iannotti N."/>
            <person name="Marturano G."/>
            <person name="Paoli F."/>
            <person name="Bruttini M."/>
            <person name="Carapelli A."/>
            <person name="Frati F."/>
            <person name="Nardi F."/>
        </authorList>
    </citation>
    <scope>NUCLEOTIDE SEQUENCE [LARGE SCALE GENOMIC DNA]</scope>
    <source>
        <strain evidence="14">DMR45628</strain>
    </source>
</reference>
<dbReference type="InterPro" id="IPR007246">
    <property type="entry name" value="Gaa1"/>
</dbReference>
<feature type="transmembrane region" description="Helical" evidence="13">
    <location>
        <begin position="630"/>
        <end position="651"/>
    </location>
</feature>
<evidence type="ECO:0000256" key="6">
    <source>
        <dbReference type="ARBA" id="ARBA00023157"/>
    </source>
</evidence>
<feature type="transmembrane region" description="Helical" evidence="13">
    <location>
        <begin position="372"/>
        <end position="391"/>
    </location>
</feature>
<evidence type="ECO:0000256" key="13">
    <source>
        <dbReference type="SAM" id="Phobius"/>
    </source>
</evidence>
<feature type="transmembrane region" description="Helical" evidence="13">
    <location>
        <begin position="457"/>
        <end position="474"/>
    </location>
</feature>
<keyword evidence="5 13" id="KW-0472">Membrane</keyword>
<evidence type="ECO:0000256" key="9">
    <source>
        <dbReference type="ARBA" id="ARBA00093336"/>
    </source>
</evidence>
<evidence type="ECO:0000256" key="1">
    <source>
        <dbReference type="ARBA" id="ARBA00004477"/>
    </source>
</evidence>
<dbReference type="Pfam" id="PF04114">
    <property type="entry name" value="Gaa1"/>
    <property type="match status" value="1"/>
</dbReference>
<comment type="caution">
    <text evidence="14">The sequence shown here is derived from an EMBL/GenBank/DDBJ whole genome shotgun (WGS) entry which is preliminary data.</text>
</comment>
<dbReference type="EMBL" id="JASPKY010000125">
    <property type="protein sequence ID" value="KAK9731891.1"/>
    <property type="molecule type" value="Genomic_DNA"/>
</dbReference>
<feature type="transmembrane region" description="Helical" evidence="13">
    <location>
        <begin position="578"/>
        <end position="600"/>
    </location>
</feature>
<keyword evidence="6" id="KW-1015">Disulfide bond</keyword>
<evidence type="ECO:0000256" key="3">
    <source>
        <dbReference type="ARBA" id="ARBA00022824"/>
    </source>
</evidence>
<evidence type="ECO:0000256" key="2">
    <source>
        <dbReference type="ARBA" id="ARBA00022692"/>
    </source>
</evidence>
<comment type="subcellular location">
    <subcellularLocation>
        <location evidence="1">Endoplasmic reticulum membrane</location>
        <topology evidence="1">Multi-pass membrane protein</topology>
    </subcellularLocation>
</comment>
<organism evidence="14 15">
    <name type="scientific">Popillia japonica</name>
    <name type="common">Japanese beetle</name>
    <dbReference type="NCBI Taxonomy" id="7064"/>
    <lineage>
        <taxon>Eukaryota</taxon>
        <taxon>Metazoa</taxon>
        <taxon>Ecdysozoa</taxon>
        <taxon>Arthropoda</taxon>
        <taxon>Hexapoda</taxon>
        <taxon>Insecta</taxon>
        <taxon>Pterygota</taxon>
        <taxon>Neoptera</taxon>
        <taxon>Endopterygota</taxon>
        <taxon>Coleoptera</taxon>
        <taxon>Polyphaga</taxon>
        <taxon>Scarabaeiformia</taxon>
        <taxon>Scarabaeidae</taxon>
        <taxon>Rutelinae</taxon>
        <taxon>Popillia</taxon>
    </lineage>
</organism>
<evidence type="ECO:0000313" key="15">
    <source>
        <dbReference type="Proteomes" id="UP001458880"/>
    </source>
</evidence>
<feature type="transmembrane region" description="Helical" evidence="13">
    <location>
        <begin position="21"/>
        <end position="42"/>
    </location>
</feature>
<keyword evidence="4 13" id="KW-1133">Transmembrane helix</keyword>
<keyword evidence="7" id="KW-0325">Glycoprotein</keyword>
<feature type="transmembrane region" description="Helical" evidence="13">
    <location>
        <begin position="494"/>
        <end position="514"/>
    </location>
</feature>
<dbReference type="Proteomes" id="UP001458880">
    <property type="component" value="Unassembled WGS sequence"/>
</dbReference>
<keyword evidence="15" id="KW-1185">Reference proteome</keyword>
<dbReference type="AlphaFoldDB" id="A0AAW1LER2"/>
<accession>A0AAW1LER2</accession>
<dbReference type="FunFam" id="3.40.630.10:FF:000047">
    <property type="entry name" value="Glycosylphosphatidylinositol anchor attachment 1 protein"/>
    <property type="match status" value="1"/>
</dbReference>
<dbReference type="GO" id="GO:0016255">
    <property type="term" value="P:attachment of GPI anchor to protein"/>
    <property type="evidence" value="ECO:0007669"/>
    <property type="project" value="TreeGrafter"/>
</dbReference>
<evidence type="ECO:0000256" key="8">
    <source>
        <dbReference type="ARBA" id="ARBA00083563"/>
    </source>
</evidence>
<dbReference type="PIRSF" id="PIRSF036762">
    <property type="entry name" value="GAA1"/>
    <property type="match status" value="1"/>
</dbReference>
<evidence type="ECO:0000256" key="12">
    <source>
        <dbReference type="ARBA" id="ARBA00093661"/>
    </source>
</evidence>
<dbReference type="GO" id="GO:0042765">
    <property type="term" value="C:GPI-anchor transamidase complex"/>
    <property type="evidence" value="ECO:0007669"/>
    <property type="project" value="InterPro"/>
</dbReference>
<gene>
    <name evidence="14" type="ORF">QE152_g13274</name>
</gene>
<evidence type="ECO:0000256" key="11">
    <source>
        <dbReference type="ARBA" id="ARBA00093619"/>
    </source>
</evidence>
<evidence type="ECO:0000256" key="5">
    <source>
        <dbReference type="ARBA" id="ARBA00023136"/>
    </source>
</evidence>